<organism evidence="2 3">
    <name type="scientific">Achlya hypogyna</name>
    <name type="common">Oomycete</name>
    <name type="synonym">Protoachlya hypogyna</name>
    <dbReference type="NCBI Taxonomy" id="1202772"/>
    <lineage>
        <taxon>Eukaryota</taxon>
        <taxon>Sar</taxon>
        <taxon>Stramenopiles</taxon>
        <taxon>Oomycota</taxon>
        <taxon>Saprolegniomycetes</taxon>
        <taxon>Saprolegniales</taxon>
        <taxon>Achlyaceae</taxon>
        <taxon>Achlya</taxon>
    </lineage>
</organism>
<dbReference type="Pfam" id="PF07992">
    <property type="entry name" value="Pyr_redox_2"/>
    <property type="match status" value="1"/>
</dbReference>
<name>A0A1V9ZSR5_ACHHY</name>
<dbReference type="PANTHER" id="PTHR38663:SF1">
    <property type="entry name" value="L-ORNITHINE N(5)-MONOOXYGENASE"/>
    <property type="match status" value="1"/>
</dbReference>
<dbReference type="OrthoDB" id="76038at2759"/>
<accession>A0A1V9ZSR5</accession>
<dbReference type="AlphaFoldDB" id="A0A1V9ZSR5"/>
<dbReference type="EMBL" id="JNBR01000017">
    <property type="protein sequence ID" value="OQS01045.1"/>
    <property type="molecule type" value="Genomic_DNA"/>
</dbReference>
<keyword evidence="3" id="KW-1185">Reference proteome</keyword>
<comment type="caution">
    <text evidence="2">The sequence shown here is derived from an EMBL/GenBank/DDBJ whole genome shotgun (WGS) entry which is preliminary data.</text>
</comment>
<dbReference type="SUPFAM" id="SSF51905">
    <property type="entry name" value="FAD/NAD(P)-binding domain"/>
    <property type="match status" value="2"/>
</dbReference>
<dbReference type="PANTHER" id="PTHR38663">
    <property type="match status" value="1"/>
</dbReference>
<dbReference type="InterPro" id="IPR023753">
    <property type="entry name" value="FAD/NAD-binding_dom"/>
</dbReference>
<reference evidence="2 3" key="1">
    <citation type="journal article" date="2014" name="Genome Biol. Evol.">
        <title>The secreted proteins of Achlya hypogyna and Thraustotheca clavata identify the ancestral oomycete secretome and reveal gene acquisitions by horizontal gene transfer.</title>
        <authorList>
            <person name="Misner I."/>
            <person name="Blouin N."/>
            <person name="Leonard G."/>
            <person name="Richards T.A."/>
            <person name="Lane C.E."/>
        </authorList>
    </citation>
    <scope>NUCLEOTIDE SEQUENCE [LARGE SCALE GENOMIC DNA]</scope>
    <source>
        <strain evidence="2 3">ATCC 48635</strain>
    </source>
</reference>
<dbReference type="GO" id="GO:0016491">
    <property type="term" value="F:oxidoreductase activity"/>
    <property type="evidence" value="ECO:0007669"/>
    <property type="project" value="InterPro"/>
</dbReference>
<dbReference type="Gene3D" id="3.50.50.60">
    <property type="entry name" value="FAD/NAD(P)-binding domain"/>
    <property type="match status" value="1"/>
</dbReference>
<dbReference type="InterPro" id="IPR036188">
    <property type="entry name" value="FAD/NAD-bd_sf"/>
</dbReference>
<proteinExistence type="predicted"/>
<evidence type="ECO:0000313" key="3">
    <source>
        <dbReference type="Proteomes" id="UP000243579"/>
    </source>
</evidence>
<gene>
    <name evidence="2" type="ORF">ACHHYP_01953</name>
</gene>
<dbReference type="STRING" id="1202772.A0A1V9ZSR5"/>
<sequence length="491" mass="53890">MVEPIVPIVIVGAGPHALSLVLTLLEEDSAGEFTEAESTMLSYWRKKQLAPHRVNLRDCIRVIDPSGCWCANWNANFELFGISHLRSPLGVHLDPLRPEGLRDFATSAGRSREVTPPPATIPFNKKNRAFASNTSMFSENDRQFFGCPSQALFATFNDQLVHQYGVAGLVEKEQAGFIEPIFTEGDKKHPSSYRVHCASGRVFQASKVVVAVGTQRLPRRPQWSLTCRATYHSTDLVAQGLATVAARYAKTRPHVLIVGGGLTSVHLAKQALRWGARYVTLLTRSQHFRVQPYDVPLEWLSPTLRDKMRAEFFAERDPLGRLNKIKAARGRGSVTQAALDELMAATTPHNYTHRGGVQIVAVNDIDGHLHVQLDVAETIIVDEVILATGADIDIARDPLFKAILPLGMTVTGGFPNVDDELRVAPGINVFVMGAYGALRLGPTAGNLMGGRAGANLLAEVLLEELLPPVVKTAHHHMRCLCGKENMFDLLR</sequence>
<feature type="domain" description="FAD/NAD(P)-binding" evidence="1">
    <location>
        <begin position="164"/>
        <end position="294"/>
    </location>
</feature>
<dbReference type="Proteomes" id="UP000243579">
    <property type="component" value="Unassembled WGS sequence"/>
</dbReference>
<evidence type="ECO:0000259" key="1">
    <source>
        <dbReference type="Pfam" id="PF07992"/>
    </source>
</evidence>
<protein>
    <recommendedName>
        <fullName evidence="1">FAD/NAD(P)-binding domain-containing protein</fullName>
    </recommendedName>
</protein>
<evidence type="ECO:0000313" key="2">
    <source>
        <dbReference type="EMBL" id="OQS01045.1"/>
    </source>
</evidence>